<proteinExistence type="inferred from homology"/>
<dbReference type="InterPro" id="IPR004117">
    <property type="entry name" value="7tm6_olfct_rcpt"/>
</dbReference>
<evidence type="ECO:0000256" key="4">
    <source>
        <dbReference type="ARBA" id="ARBA00022692"/>
    </source>
</evidence>
<keyword evidence="2" id="KW-1003">Cell membrane</keyword>
<dbReference type="PANTHER" id="PTHR21137">
    <property type="entry name" value="ODORANT RECEPTOR"/>
    <property type="match status" value="1"/>
</dbReference>
<evidence type="ECO:0000313" key="11">
    <source>
        <dbReference type="EMBL" id="KAK0172383.1"/>
    </source>
</evidence>
<dbReference type="AlphaFoldDB" id="A0AA39FMQ1"/>
<organism evidence="11 12">
    <name type="scientific">Microctonus aethiopoides</name>
    <dbReference type="NCBI Taxonomy" id="144406"/>
    <lineage>
        <taxon>Eukaryota</taxon>
        <taxon>Metazoa</taxon>
        <taxon>Ecdysozoa</taxon>
        <taxon>Arthropoda</taxon>
        <taxon>Hexapoda</taxon>
        <taxon>Insecta</taxon>
        <taxon>Pterygota</taxon>
        <taxon>Neoptera</taxon>
        <taxon>Endopterygota</taxon>
        <taxon>Hymenoptera</taxon>
        <taxon>Apocrita</taxon>
        <taxon>Ichneumonoidea</taxon>
        <taxon>Braconidae</taxon>
        <taxon>Euphorinae</taxon>
        <taxon>Microctonus</taxon>
    </lineage>
</organism>
<evidence type="ECO:0000256" key="7">
    <source>
        <dbReference type="ARBA" id="ARBA00023136"/>
    </source>
</evidence>
<reference evidence="11" key="2">
    <citation type="submission" date="2023-03" db="EMBL/GenBank/DDBJ databases">
        <authorList>
            <person name="Inwood S.N."/>
            <person name="Skelly J.G."/>
            <person name="Guhlin J."/>
            <person name="Harrop T.W.R."/>
            <person name="Goldson S.G."/>
            <person name="Dearden P.K."/>
        </authorList>
    </citation>
    <scope>NUCLEOTIDE SEQUENCE</scope>
    <source>
        <strain evidence="11">Irish</strain>
        <tissue evidence="11">Whole body</tissue>
    </source>
</reference>
<keyword evidence="4 10" id="KW-0812">Transmembrane</keyword>
<gene>
    <name evidence="11" type="ORF">PV328_005707</name>
</gene>
<comment type="caution">
    <text evidence="11">The sequence shown here is derived from an EMBL/GenBank/DDBJ whole genome shotgun (WGS) entry which is preliminary data.</text>
</comment>
<dbReference type="GO" id="GO:0005886">
    <property type="term" value="C:plasma membrane"/>
    <property type="evidence" value="ECO:0007669"/>
    <property type="project" value="UniProtKB-SubCell"/>
</dbReference>
<dbReference type="Pfam" id="PF02949">
    <property type="entry name" value="7tm_6"/>
    <property type="match status" value="1"/>
</dbReference>
<keyword evidence="9 10" id="KW-0807">Transducer</keyword>
<accession>A0AA39FMQ1</accession>
<dbReference type="GO" id="GO:0004984">
    <property type="term" value="F:olfactory receptor activity"/>
    <property type="evidence" value="ECO:0007669"/>
    <property type="project" value="InterPro"/>
</dbReference>
<protein>
    <recommendedName>
        <fullName evidence="10">Odorant receptor</fullName>
    </recommendedName>
</protein>
<evidence type="ECO:0000256" key="3">
    <source>
        <dbReference type="ARBA" id="ARBA00022606"/>
    </source>
</evidence>
<feature type="transmembrane region" description="Helical" evidence="10">
    <location>
        <begin position="35"/>
        <end position="56"/>
    </location>
</feature>
<feature type="transmembrane region" description="Helical" evidence="10">
    <location>
        <begin position="126"/>
        <end position="152"/>
    </location>
</feature>
<evidence type="ECO:0000313" key="12">
    <source>
        <dbReference type="Proteomes" id="UP001168990"/>
    </source>
</evidence>
<evidence type="ECO:0000256" key="8">
    <source>
        <dbReference type="ARBA" id="ARBA00023170"/>
    </source>
</evidence>
<evidence type="ECO:0000256" key="1">
    <source>
        <dbReference type="ARBA" id="ARBA00004651"/>
    </source>
</evidence>
<feature type="transmembrane region" description="Helical" evidence="10">
    <location>
        <begin position="302"/>
        <end position="318"/>
    </location>
</feature>
<keyword evidence="3 10" id="KW-0716">Sensory transduction</keyword>
<evidence type="ECO:0000256" key="5">
    <source>
        <dbReference type="ARBA" id="ARBA00022725"/>
    </source>
</evidence>
<dbReference type="Proteomes" id="UP001168990">
    <property type="component" value="Unassembled WGS sequence"/>
</dbReference>
<comment type="similarity">
    <text evidence="10">Belongs to the insect chemoreceptor superfamily. Heteromeric odorant receptor channel (TC 1.A.69) family.</text>
</comment>
<feature type="transmembrane region" description="Helical" evidence="10">
    <location>
        <begin position="269"/>
        <end position="290"/>
    </location>
</feature>
<reference evidence="11" key="1">
    <citation type="journal article" date="2023" name="bioRxiv">
        <title>Scaffold-level genome assemblies of two parasitoid biocontrol wasps reveal the parthenogenesis mechanism and an associated novel virus.</title>
        <authorList>
            <person name="Inwood S."/>
            <person name="Skelly J."/>
            <person name="Guhlin J."/>
            <person name="Harrop T."/>
            <person name="Goldson S."/>
            <person name="Dearden P."/>
        </authorList>
    </citation>
    <scope>NUCLEOTIDE SEQUENCE</scope>
    <source>
        <strain evidence="11">Irish</strain>
        <tissue evidence="11">Whole body</tissue>
    </source>
</reference>
<evidence type="ECO:0000256" key="9">
    <source>
        <dbReference type="ARBA" id="ARBA00023224"/>
    </source>
</evidence>
<feature type="transmembrane region" description="Helical" evidence="10">
    <location>
        <begin position="177"/>
        <end position="196"/>
    </location>
</feature>
<comment type="subcellular location">
    <subcellularLocation>
        <location evidence="1 10">Cell membrane</location>
        <topology evidence="1 10">Multi-pass membrane protein</topology>
    </subcellularLocation>
</comment>
<keyword evidence="12" id="KW-1185">Reference proteome</keyword>
<keyword evidence="8 10" id="KW-0675">Receptor</keyword>
<dbReference type="EMBL" id="JAQQBS010000002">
    <property type="protein sequence ID" value="KAK0172383.1"/>
    <property type="molecule type" value="Genomic_DNA"/>
</dbReference>
<evidence type="ECO:0000256" key="6">
    <source>
        <dbReference type="ARBA" id="ARBA00022989"/>
    </source>
</evidence>
<comment type="caution">
    <text evidence="10">Lacks conserved residue(s) required for the propagation of feature annotation.</text>
</comment>
<evidence type="ECO:0000256" key="2">
    <source>
        <dbReference type="ARBA" id="ARBA00022475"/>
    </source>
</evidence>
<dbReference type="GO" id="GO:0005549">
    <property type="term" value="F:odorant binding"/>
    <property type="evidence" value="ECO:0007669"/>
    <property type="project" value="InterPro"/>
</dbReference>
<keyword evidence="7 10" id="KW-0472">Membrane</keyword>
<name>A0AA39FMQ1_9HYME</name>
<feature type="transmembrane region" description="Helical" evidence="10">
    <location>
        <begin position="62"/>
        <end position="81"/>
    </location>
</feature>
<dbReference type="PANTHER" id="PTHR21137:SF35">
    <property type="entry name" value="ODORANT RECEPTOR 19A-RELATED"/>
    <property type="match status" value="1"/>
</dbReference>
<sequence>MDFFNHPYYVTIKNINCVFGAWPYQAQWKNTVCRCVITILFIIQLAGQMICFVVYIHDEESLIELIVAFLTAIFLICKFVNNMLKVKTMTKLLESIKENQNMCTKKEEKHILDEEAQKGRIFVHGYLFFTYTTLGIYVLEPLTTCFANIIFYSNYTLPHIYPVPIHWYIVDMDKNFLPIWGLESICVVAIITSGLASDSSFFVFLQHARGLFILVQYQFRNLPNGKDLQARWNIHGNLRKTNDVQYDYYIMCIKHHKRAVKFASYLESMYVWCFGMVIGMTVPLLSFTVYQLIFQSNSIQRLVKLALFVVCQVVHIFFDCYLSQRLIDESNNVQKHMYVK</sequence>
<evidence type="ECO:0000256" key="10">
    <source>
        <dbReference type="RuleBase" id="RU351113"/>
    </source>
</evidence>
<dbReference type="GO" id="GO:0007165">
    <property type="term" value="P:signal transduction"/>
    <property type="evidence" value="ECO:0007669"/>
    <property type="project" value="UniProtKB-KW"/>
</dbReference>
<keyword evidence="5 10" id="KW-0552">Olfaction</keyword>
<keyword evidence="6 10" id="KW-1133">Transmembrane helix</keyword>